<dbReference type="Gene3D" id="3.90.70.10">
    <property type="entry name" value="Cysteine proteinases"/>
    <property type="match status" value="1"/>
</dbReference>
<dbReference type="Gene3D" id="1.10.287.2250">
    <property type="match status" value="1"/>
</dbReference>
<sequence length="174" mass="19955">MSRTLQDVSLMYERHEQWIARYGRVYSDNDEKEKRFQIYKENVALIESFNKANNKPYKLGVNEFADLTNEEFKASRNRFKGHMCSQNELISFKYENVTAVPSTMDWRKKGAVTPIKDQGQCGGFLLGFILLGMSGGLCNCRFAFFSTASLQSHEAPCQNKTDSVLKVELLKIEV</sequence>
<gene>
    <name evidence="6" type="ORF">LWI28_024906</name>
</gene>
<dbReference type="SUPFAM" id="SSF54001">
    <property type="entry name" value="Cysteine proteinases"/>
    <property type="match status" value="1"/>
</dbReference>
<comment type="caution">
    <text evidence="6">The sequence shown here is derived from an EMBL/GenBank/DDBJ whole genome shotgun (WGS) entry which is preliminary data.</text>
</comment>
<keyword evidence="7" id="KW-1185">Reference proteome</keyword>
<dbReference type="Proteomes" id="UP001064489">
    <property type="component" value="Chromosome 5"/>
</dbReference>
<accession>A0AAD5J1L5</accession>
<keyword evidence="2" id="KW-0645">Protease</keyword>
<evidence type="ECO:0000313" key="6">
    <source>
        <dbReference type="EMBL" id="KAI9178304.1"/>
    </source>
</evidence>
<dbReference type="AlphaFoldDB" id="A0AAD5J1L5"/>
<reference evidence="6" key="2">
    <citation type="submission" date="2023-02" db="EMBL/GenBank/DDBJ databases">
        <authorList>
            <person name="Swenson N.G."/>
            <person name="Wegrzyn J.L."/>
            <person name="Mcevoy S.L."/>
        </authorList>
    </citation>
    <scope>NUCLEOTIDE SEQUENCE</scope>
    <source>
        <strain evidence="6">91603</strain>
        <tissue evidence="6">Leaf</tissue>
    </source>
</reference>
<evidence type="ECO:0000256" key="1">
    <source>
        <dbReference type="ARBA" id="ARBA00008455"/>
    </source>
</evidence>
<evidence type="ECO:0000256" key="2">
    <source>
        <dbReference type="ARBA" id="ARBA00022670"/>
    </source>
</evidence>
<dbReference type="PANTHER" id="PTHR12411">
    <property type="entry name" value="CYSTEINE PROTEASE FAMILY C1-RELATED"/>
    <property type="match status" value="1"/>
</dbReference>
<dbReference type="InterPro" id="IPR038765">
    <property type="entry name" value="Papain-like_cys_pep_sf"/>
</dbReference>
<dbReference type="InterPro" id="IPR013128">
    <property type="entry name" value="Peptidase_C1A"/>
</dbReference>
<dbReference type="InterPro" id="IPR013201">
    <property type="entry name" value="Prot_inhib_I29"/>
</dbReference>
<feature type="domain" description="Cathepsin propeptide inhibitor" evidence="5">
    <location>
        <begin position="15"/>
        <end position="72"/>
    </location>
</feature>
<comment type="similarity">
    <text evidence="1">Belongs to the peptidase C1 family.</text>
</comment>
<evidence type="ECO:0000313" key="7">
    <source>
        <dbReference type="Proteomes" id="UP001064489"/>
    </source>
</evidence>
<organism evidence="6 7">
    <name type="scientific">Acer negundo</name>
    <name type="common">Box elder</name>
    <dbReference type="NCBI Taxonomy" id="4023"/>
    <lineage>
        <taxon>Eukaryota</taxon>
        <taxon>Viridiplantae</taxon>
        <taxon>Streptophyta</taxon>
        <taxon>Embryophyta</taxon>
        <taxon>Tracheophyta</taxon>
        <taxon>Spermatophyta</taxon>
        <taxon>Magnoliopsida</taxon>
        <taxon>eudicotyledons</taxon>
        <taxon>Gunneridae</taxon>
        <taxon>Pentapetalae</taxon>
        <taxon>rosids</taxon>
        <taxon>malvids</taxon>
        <taxon>Sapindales</taxon>
        <taxon>Sapindaceae</taxon>
        <taxon>Hippocastanoideae</taxon>
        <taxon>Acereae</taxon>
        <taxon>Acer</taxon>
    </lineage>
</organism>
<reference evidence="6" key="1">
    <citation type="journal article" date="2022" name="Plant J.">
        <title>Strategies of tolerance reflected in two North American maple genomes.</title>
        <authorList>
            <person name="McEvoy S.L."/>
            <person name="Sezen U.U."/>
            <person name="Trouern-Trend A."/>
            <person name="McMahon S.M."/>
            <person name="Schaberg P.G."/>
            <person name="Yang J."/>
            <person name="Wegrzyn J.L."/>
            <person name="Swenson N.G."/>
        </authorList>
    </citation>
    <scope>NUCLEOTIDE SEQUENCE</scope>
    <source>
        <strain evidence="6">91603</strain>
    </source>
</reference>
<keyword evidence="3" id="KW-0378">Hydrolase</keyword>
<protein>
    <recommendedName>
        <fullName evidence="5">Cathepsin propeptide inhibitor domain-containing protein</fullName>
    </recommendedName>
</protein>
<evidence type="ECO:0000256" key="3">
    <source>
        <dbReference type="ARBA" id="ARBA00022801"/>
    </source>
</evidence>
<dbReference type="EMBL" id="JAJSOW010000102">
    <property type="protein sequence ID" value="KAI9178304.1"/>
    <property type="molecule type" value="Genomic_DNA"/>
</dbReference>
<dbReference type="InterPro" id="IPR000668">
    <property type="entry name" value="Peptidase_C1A_C"/>
</dbReference>
<dbReference type="GO" id="GO:0008234">
    <property type="term" value="F:cysteine-type peptidase activity"/>
    <property type="evidence" value="ECO:0007669"/>
    <property type="project" value="UniProtKB-KW"/>
</dbReference>
<name>A0AAD5J1L5_ACENE</name>
<dbReference type="Pfam" id="PF08246">
    <property type="entry name" value="Inhibitor_I29"/>
    <property type="match status" value="1"/>
</dbReference>
<dbReference type="SMART" id="SM00848">
    <property type="entry name" value="Inhibitor_I29"/>
    <property type="match status" value="1"/>
</dbReference>
<proteinExistence type="inferred from homology"/>
<keyword evidence="4" id="KW-0788">Thiol protease</keyword>
<evidence type="ECO:0000259" key="5">
    <source>
        <dbReference type="SMART" id="SM00848"/>
    </source>
</evidence>
<dbReference type="GO" id="GO:0006508">
    <property type="term" value="P:proteolysis"/>
    <property type="evidence" value="ECO:0007669"/>
    <property type="project" value="UniProtKB-KW"/>
</dbReference>
<dbReference type="Pfam" id="PF00112">
    <property type="entry name" value="Peptidase_C1"/>
    <property type="match status" value="1"/>
</dbReference>
<evidence type="ECO:0000256" key="4">
    <source>
        <dbReference type="ARBA" id="ARBA00022807"/>
    </source>
</evidence>